<protein>
    <submittedName>
        <fullName evidence="7">Cobalt-precorrin-7 (C(5))-methyltransferase</fullName>
        <ecNumber evidence="7">2.1.1.289</ecNumber>
    </submittedName>
</protein>
<evidence type="ECO:0000256" key="5">
    <source>
        <dbReference type="ARBA" id="ARBA00022691"/>
    </source>
</evidence>
<dbReference type="Proteomes" id="UP001249240">
    <property type="component" value="Unassembled WGS sequence"/>
</dbReference>
<keyword evidence="3 7" id="KW-0489">Methyltransferase</keyword>
<keyword evidence="5" id="KW-0949">S-adenosyl-L-methionine</keyword>
<dbReference type="InterPro" id="IPR014776">
    <property type="entry name" value="4pyrrole_Mease_sub2"/>
</dbReference>
<accession>A0AAW8SXN4</accession>
<evidence type="ECO:0000256" key="1">
    <source>
        <dbReference type="ARBA" id="ARBA00004953"/>
    </source>
</evidence>
<dbReference type="RefSeq" id="WP_010744573.1">
    <property type="nucleotide sequence ID" value="NZ_BAAAXM010000028.1"/>
</dbReference>
<dbReference type="InterPro" id="IPR000878">
    <property type="entry name" value="4pyrrol_Mease"/>
</dbReference>
<dbReference type="Pfam" id="PF00590">
    <property type="entry name" value="TP_methylase"/>
    <property type="match status" value="1"/>
</dbReference>
<dbReference type="InterPro" id="IPR035996">
    <property type="entry name" value="4pyrrol_Methylase_sf"/>
</dbReference>
<proteinExistence type="predicted"/>
<sequence length="203" mass="22773">MITVVGIGPGGTQDYLFNKAQSAIEAADKIIGSKRQLKLVPIKKKKNCQILPSKLEDLLILLNDYQDDNLVLLASGDPLTYGIGKWLIQRFPAEKLTILPGISSLQYLFNRIDIPMEDCFITSSHGRIPDYSMIFNLPKVGIVTDKTIGPYQLAQESIKYPKHAIFYIGENLSYTDEKIRCYKASDVPDEDYQMNAVVIINEG</sequence>
<evidence type="ECO:0000256" key="4">
    <source>
        <dbReference type="ARBA" id="ARBA00022679"/>
    </source>
</evidence>
<feature type="domain" description="Tetrapyrrole methylase" evidence="6">
    <location>
        <begin position="1"/>
        <end position="180"/>
    </location>
</feature>
<keyword evidence="4 7" id="KW-0808">Transferase</keyword>
<name>A0AAW8SXN4_9ENTE</name>
<evidence type="ECO:0000313" key="8">
    <source>
        <dbReference type="Proteomes" id="UP001249240"/>
    </source>
</evidence>
<dbReference type="SUPFAM" id="SSF53790">
    <property type="entry name" value="Tetrapyrrole methylase"/>
    <property type="match status" value="1"/>
</dbReference>
<dbReference type="NCBIfam" id="TIGR02467">
    <property type="entry name" value="CbiE"/>
    <property type="match status" value="1"/>
</dbReference>
<organism evidence="7 8">
    <name type="scientific">Enterococcus raffinosus</name>
    <dbReference type="NCBI Taxonomy" id="71452"/>
    <lineage>
        <taxon>Bacteria</taxon>
        <taxon>Bacillati</taxon>
        <taxon>Bacillota</taxon>
        <taxon>Bacilli</taxon>
        <taxon>Lactobacillales</taxon>
        <taxon>Enterococcaceae</taxon>
        <taxon>Enterococcus</taxon>
    </lineage>
</organism>
<dbReference type="PANTHER" id="PTHR43182:SF1">
    <property type="entry name" value="COBALT-PRECORRIN-7 C(5)-METHYLTRANSFERASE"/>
    <property type="match status" value="1"/>
</dbReference>
<evidence type="ECO:0000313" key="7">
    <source>
        <dbReference type="EMBL" id="MDT2539608.1"/>
    </source>
</evidence>
<comment type="pathway">
    <text evidence="1">Cofactor biosynthesis; adenosylcobalamin biosynthesis.</text>
</comment>
<dbReference type="InterPro" id="IPR012818">
    <property type="entry name" value="CbiE"/>
</dbReference>
<dbReference type="GO" id="GO:0008276">
    <property type="term" value="F:protein methyltransferase activity"/>
    <property type="evidence" value="ECO:0007669"/>
    <property type="project" value="InterPro"/>
</dbReference>
<dbReference type="EC" id="2.1.1.289" evidence="7"/>
<evidence type="ECO:0000256" key="2">
    <source>
        <dbReference type="ARBA" id="ARBA00022573"/>
    </source>
</evidence>
<dbReference type="InterPro" id="IPR050714">
    <property type="entry name" value="Cobalamin_biosynth_MTase"/>
</dbReference>
<dbReference type="GO" id="GO:0032259">
    <property type="term" value="P:methylation"/>
    <property type="evidence" value="ECO:0007669"/>
    <property type="project" value="UniProtKB-KW"/>
</dbReference>
<evidence type="ECO:0000259" key="6">
    <source>
        <dbReference type="Pfam" id="PF00590"/>
    </source>
</evidence>
<dbReference type="PANTHER" id="PTHR43182">
    <property type="entry name" value="COBALT-PRECORRIN-6B C(15)-METHYLTRANSFERASE (DECARBOXYLATING)"/>
    <property type="match status" value="1"/>
</dbReference>
<dbReference type="Gene3D" id="3.30.950.10">
    <property type="entry name" value="Methyltransferase, Cobalt-precorrin-4 Transmethylase, Domain 2"/>
    <property type="match status" value="1"/>
</dbReference>
<dbReference type="InterPro" id="IPR014777">
    <property type="entry name" value="4pyrrole_Mease_sub1"/>
</dbReference>
<comment type="caution">
    <text evidence="7">The sequence shown here is derived from an EMBL/GenBank/DDBJ whole genome shotgun (WGS) entry which is preliminary data.</text>
</comment>
<dbReference type="AlphaFoldDB" id="A0AAW8SXN4"/>
<gene>
    <name evidence="7" type="ORF">P7D78_15835</name>
</gene>
<dbReference type="CDD" id="cd11644">
    <property type="entry name" value="Precorrin-6Y-MT"/>
    <property type="match status" value="1"/>
</dbReference>
<reference evidence="7" key="1">
    <citation type="submission" date="2023-03" db="EMBL/GenBank/DDBJ databases">
        <authorList>
            <person name="Shen W."/>
            <person name="Cai J."/>
        </authorList>
    </citation>
    <scope>NUCLEOTIDE SEQUENCE</scope>
    <source>
        <strain evidence="7">B646-2</strain>
    </source>
</reference>
<dbReference type="NCBIfam" id="NF004456">
    <property type="entry name" value="PRK05787.1-4"/>
    <property type="match status" value="1"/>
</dbReference>
<dbReference type="EMBL" id="JARPXM010000019">
    <property type="protein sequence ID" value="MDT2539608.1"/>
    <property type="molecule type" value="Genomic_DNA"/>
</dbReference>
<evidence type="ECO:0000256" key="3">
    <source>
        <dbReference type="ARBA" id="ARBA00022603"/>
    </source>
</evidence>
<dbReference type="GO" id="GO:0009236">
    <property type="term" value="P:cobalamin biosynthetic process"/>
    <property type="evidence" value="ECO:0007669"/>
    <property type="project" value="UniProtKB-KW"/>
</dbReference>
<dbReference type="Gene3D" id="3.40.1010.10">
    <property type="entry name" value="Cobalt-precorrin-4 Transmethylase, Domain 1"/>
    <property type="match status" value="1"/>
</dbReference>
<keyword evidence="2" id="KW-0169">Cobalamin biosynthesis</keyword>